<proteinExistence type="predicted"/>
<name>A0A4C1T6U7_EUMVA</name>
<comment type="caution">
    <text evidence="2">The sequence shown here is derived from an EMBL/GenBank/DDBJ whole genome shotgun (WGS) entry which is preliminary data.</text>
</comment>
<organism evidence="2 3">
    <name type="scientific">Eumeta variegata</name>
    <name type="common">Bagworm moth</name>
    <name type="synonym">Eumeta japonica</name>
    <dbReference type="NCBI Taxonomy" id="151549"/>
    <lineage>
        <taxon>Eukaryota</taxon>
        <taxon>Metazoa</taxon>
        <taxon>Ecdysozoa</taxon>
        <taxon>Arthropoda</taxon>
        <taxon>Hexapoda</taxon>
        <taxon>Insecta</taxon>
        <taxon>Pterygota</taxon>
        <taxon>Neoptera</taxon>
        <taxon>Endopterygota</taxon>
        <taxon>Lepidoptera</taxon>
        <taxon>Glossata</taxon>
        <taxon>Ditrysia</taxon>
        <taxon>Tineoidea</taxon>
        <taxon>Psychidae</taxon>
        <taxon>Oiketicinae</taxon>
        <taxon>Eumeta</taxon>
    </lineage>
</organism>
<evidence type="ECO:0000313" key="3">
    <source>
        <dbReference type="Proteomes" id="UP000299102"/>
    </source>
</evidence>
<protein>
    <submittedName>
        <fullName evidence="2">Uncharacterized protein</fullName>
    </submittedName>
</protein>
<reference evidence="2 3" key="1">
    <citation type="journal article" date="2019" name="Commun. Biol.">
        <title>The bagworm genome reveals a unique fibroin gene that provides high tensile strength.</title>
        <authorList>
            <person name="Kono N."/>
            <person name="Nakamura H."/>
            <person name="Ohtoshi R."/>
            <person name="Tomita M."/>
            <person name="Numata K."/>
            <person name="Arakawa K."/>
        </authorList>
    </citation>
    <scope>NUCLEOTIDE SEQUENCE [LARGE SCALE GENOMIC DNA]</scope>
</reference>
<keyword evidence="3" id="KW-1185">Reference proteome</keyword>
<evidence type="ECO:0000256" key="1">
    <source>
        <dbReference type="SAM" id="MobiDB-lite"/>
    </source>
</evidence>
<dbReference type="AlphaFoldDB" id="A0A4C1T6U7"/>
<sequence>MIYCRDQSLIGFCSVYTNYLSRPVRDVHETGLFANDTPSCSKFKRQQLAYNYTSVSPLLCPQRRKIKSFIWCQCGCHLSQEFNMNVGDTTRVGARAEGRGRRGSRRGPKQTSPAIRHASGLQSHTIVA</sequence>
<feature type="region of interest" description="Disordered" evidence="1">
    <location>
        <begin position="89"/>
        <end position="128"/>
    </location>
</feature>
<accession>A0A4C1T6U7</accession>
<dbReference type="Proteomes" id="UP000299102">
    <property type="component" value="Unassembled WGS sequence"/>
</dbReference>
<dbReference type="EMBL" id="BGZK01000033">
    <property type="protein sequence ID" value="GBP08991.1"/>
    <property type="molecule type" value="Genomic_DNA"/>
</dbReference>
<gene>
    <name evidence="2" type="ORF">EVAR_78347_1</name>
</gene>
<evidence type="ECO:0000313" key="2">
    <source>
        <dbReference type="EMBL" id="GBP08991.1"/>
    </source>
</evidence>